<comment type="caution">
    <text evidence="1">The sequence shown here is derived from an EMBL/GenBank/DDBJ whole genome shotgun (WGS) entry which is preliminary data.</text>
</comment>
<dbReference type="GO" id="GO:0005737">
    <property type="term" value="C:cytoplasm"/>
    <property type="evidence" value="ECO:0007669"/>
    <property type="project" value="TreeGrafter"/>
</dbReference>
<keyword evidence="2" id="KW-1185">Reference proteome</keyword>
<dbReference type="InterPro" id="IPR029063">
    <property type="entry name" value="SAM-dependent_MTases_sf"/>
</dbReference>
<gene>
    <name evidence="1" type="ORF">PECM_000482</name>
</gene>
<accession>A0A8J8WGV7</accession>
<dbReference type="InterPro" id="IPR019410">
    <property type="entry name" value="Methyltransf_16"/>
</dbReference>
<proteinExistence type="predicted"/>
<dbReference type="OrthoDB" id="194386at2759"/>
<evidence type="ECO:0000313" key="1">
    <source>
        <dbReference type="EMBL" id="KAF7713868.1"/>
    </source>
</evidence>
<dbReference type="EMBL" id="WIWV01000103">
    <property type="protein sequence ID" value="KAF7713868.1"/>
    <property type="molecule type" value="Genomic_DNA"/>
</dbReference>
<dbReference type="AlphaFoldDB" id="A0A8J8WGV7"/>
<organism evidence="1 2">
    <name type="scientific">Penicillium ucsense</name>
    <dbReference type="NCBI Taxonomy" id="2839758"/>
    <lineage>
        <taxon>Eukaryota</taxon>
        <taxon>Fungi</taxon>
        <taxon>Dikarya</taxon>
        <taxon>Ascomycota</taxon>
        <taxon>Pezizomycotina</taxon>
        <taxon>Eurotiomycetes</taxon>
        <taxon>Eurotiomycetidae</taxon>
        <taxon>Eurotiales</taxon>
        <taxon>Aspergillaceae</taxon>
        <taxon>Penicillium</taxon>
    </lineage>
</organism>
<dbReference type="PANTHER" id="PTHR14614:SF130">
    <property type="entry name" value="PROTEIN-LYSINE N-METHYLTRANSFERASE EEF2KMT"/>
    <property type="match status" value="1"/>
</dbReference>
<dbReference type="Gene3D" id="3.40.50.150">
    <property type="entry name" value="Vaccinia Virus protein VP39"/>
    <property type="match status" value="1"/>
</dbReference>
<dbReference type="GO" id="GO:0008757">
    <property type="term" value="F:S-adenosylmethionine-dependent methyltransferase activity"/>
    <property type="evidence" value="ECO:0007669"/>
    <property type="project" value="UniProtKB-ARBA"/>
</dbReference>
<dbReference type="Proteomes" id="UP000631181">
    <property type="component" value="Unassembled WGS sequence"/>
</dbReference>
<dbReference type="SUPFAM" id="SSF53335">
    <property type="entry name" value="S-adenosyl-L-methionine-dependent methyltransferases"/>
    <property type="match status" value="1"/>
</dbReference>
<reference evidence="1" key="1">
    <citation type="journal article" date="2020" name="Front. Microbiol.">
        <title>Gene regulatory networks of Penicillium echinulatum 2HH and Penicillium oxalicum 114-2 inferred by a computational biology approach.</title>
        <authorList>
            <person name="Lenz A.R."/>
            <person name="Galan-Vasquez E."/>
            <person name="Balbinot E."/>
            <person name="De Abreu F.P."/>
            <person name="De Oliveira N.S."/>
            <person name="Da Rosa L.O."/>
            <person name="De Avila E Silva S."/>
            <person name="Camassola M."/>
            <person name="Dillon A.J.P."/>
            <person name="Perez-Rueda E."/>
        </authorList>
    </citation>
    <scope>NUCLEOTIDE SEQUENCE</scope>
    <source>
        <strain evidence="1">S1M29</strain>
    </source>
</reference>
<protein>
    <submittedName>
        <fullName evidence="1">Uncharacterized protein</fullName>
    </submittedName>
</protein>
<dbReference type="PANTHER" id="PTHR14614">
    <property type="entry name" value="HEPATOCELLULAR CARCINOMA-ASSOCIATED ANTIGEN"/>
    <property type="match status" value="1"/>
</dbReference>
<sequence length="401" mass="44898">MADNLLRLEAQYFQLVEPRDLHIPPGDVLLQPAIQQALYERMFDESLPALPPAAYRTRVLKLITTLIEDSITDPDEDELNDDLMEAFGTLLAQPKPNSIELAQQLSNVKYTAPRESSESRPREVVTIESRGLILSGGTTGNRTWEAALHLGSFLATPEGDKLVRGKRVIELGAGTGFLSLFCARHLGVRSVVSSDREPSLIANMQECAALNSDNECSLPFFPALWNWGTPLEISDDMQSLIENDTLSFDVALGADLIYDTDIIPLLLATIEDLFENYNVKKFVISATLRNENTFQTFLDGCEQNSFRVEKIPYDITRPSPNVSSGSQDNLANESGLSKCHQMREITPCYPRRQGPKRYCNAKRERRDSHRHIFQTCAKLQVVWHMLLAAPTFSIGSIQIGR</sequence>
<name>A0A8J8WGV7_9EURO</name>
<evidence type="ECO:0000313" key="2">
    <source>
        <dbReference type="Proteomes" id="UP000631181"/>
    </source>
</evidence>
<dbReference type="Pfam" id="PF10294">
    <property type="entry name" value="Methyltransf_16"/>
    <property type="match status" value="1"/>
</dbReference>